<dbReference type="Proteomes" id="UP000265520">
    <property type="component" value="Unassembled WGS sequence"/>
</dbReference>
<protein>
    <submittedName>
        <fullName evidence="1">ATPase family AAA domain-containing protein</fullName>
    </submittedName>
</protein>
<proteinExistence type="predicted"/>
<evidence type="ECO:0000313" key="2">
    <source>
        <dbReference type="Proteomes" id="UP000265520"/>
    </source>
</evidence>
<comment type="caution">
    <text evidence="1">The sequence shown here is derived from an EMBL/GenBank/DDBJ whole genome shotgun (WGS) entry which is preliminary data.</text>
</comment>
<feature type="non-terminal residue" evidence="1">
    <location>
        <position position="37"/>
    </location>
</feature>
<gene>
    <name evidence="1" type="ORF">A2U01_0014317</name>
</gene>
<organism evidence="1 2">
    <name type="scientific">Trifolium medium</name>
    <dbReference type="NCBI Taxonomy" id="97028"/>
    <lineage>
        <taxon>Eukaryota</taxon>
        <taxon>Viridiplantae</taxon>
        <taxon>Streptophyta</taxon>
        <taxon>Embryophyta</taxon>
        <taxon>Tracheophyta</taxon>
        <taxon>Spermatophyta</taxon>
        <taxon>Magnoliopsida</taxon>
        <taxon>eudicotyledons</taxon>
        <taxon>Gunneridae</taxon>
        <taxon>Pentapetalae</taxon>
        <taxon>rosids</taxon>
        <taxon>fabids</taxon>
        <taxon>Fabales</taxon>
        <taxon>Fabaceae</taxon>
        <taxon>Papilionoideae</taxon>
        <taxon>50 kb inversion clade</taxon>
        <taxon>NPAAA clade</taxon>
        <taxon>Hologalegina</taxon>
        <taxon>IRL clade</taxon>
        <taxon>Trifolieae</taxon>
        <taxon>Trifolium</taxon>
    </lineage>
</organism>
<accession>A0A392N325</accession>
<dbReference type="AlphaFoldDB" id="A0A392N325"/>
<name>A0A392N325_9FABA</name>
<evidence type="ECO:0000313" key="1">
    <source>
        <dbReference type="EMBL" id="MCH93368.1"/>
    </source>
</evidence>
<reference evidence="1 2" key="1">
    <citation type="journal article" date="2018" name="Front. Plant Sci.">
        <title>Red Clover (Trifolium pratense) and Zigzag Clover (T. medium) - A Picture of Genomic Similarities and Differences.</title>
        <authorList>
            <person name="Dluhosova J."/>
            <person name="Istvanek J."/>
            <person name="Nedelnik J."/>
            <person name="Repkova J."/>
        </authorList>
    </citation>
    <scope>NUCLEOTIDE SEQUENCE [LARGE SCALE GENOMIC DNA]</scope>
    <source>
        <strain evidence="2">cv. 10/8</strain>
        <tissue evidence="1">Leaf</tissue>
    </source>
</reference>
<keyword evidence="2" id="KW-1185">Reference proteome</keyword>
<sequence>MSVASFFANLRSYYVGCEDKAEGSLWTYKYKPTKAVE</sequence>
<dbReference type="EMBL" id="LXQA010024777">
    <property type="protein sequence ID" value="MCH93368.1"/>
    <property type="molecule type" value="Genomic_DNA"/>
</dbReference>